<proteinExistence type="predicted"/>
<dbReference type="GeneID" id="85447088"/>
<organism evidence="2 3">
    <name type="scientific">Colletotrichum navitas</name>
    <dbReference type="NCBI Taxonomy" id="681940"/>
    <lineage>
        <taxon>Eukaryota</taxon>
        <taxon>Fungi</taxon>
        <taxon>Dikarya</taxon>
        <taxon>Ascomycota</taxon>
        <taxon>Pezizomycotina</taxon>
        <taxon>Sordariomycetes</taxon>
        <taxon>Hypocreomycetidae</taxon>
        <taxon>Glomerellales</taxon>
        <taxon>Glomerellaceae</taxon>
        <taxon>Colletotrichum</taxon>
        <taxon>Colletotrichum graminicola species complex</taxon>
    </lineage>
</organism>
<dbReference type="RefSeq" id="XP_060407568.1">
    <property type="nucleotide sequence ID" value="XM_060562848.1"/>
</dbReference>
<feature type="region of interest" description="Disordered" evidence="1">
    <location>
        <begin position="185"/>
        <end position="218"/>
    </location>
</feature>
<accession>A0AAD8PKD1</accession>
<evidence type="ECO:0000256" key="1">
    <source>
        <dbReference type="SAM" id="MobiDB-lite"/>
    </source>
</evidence>
<dbReference type="AlphaFoldDB" id="A0AAD8PKD1"/>
<evidence type="ECO:0000313" key="3">
    <source>
        <dbReference type="Proteomes" id="UP001230504"/>
    </source>
</evidence>
<dbReference type="Proteomes" id="UP001230504">
    <property type="component" value="Unassembled WGS sequence"/>
</dbReference>
<comment type="caution">
    <text evidence="2">The sequence shown here is derived from an EMBL/GenBank/DDBJ whole genome shotgun (WGS) entry which is preliminary data.</text>
</comment>
<protein>
    <submittedName>
        <fullName evidence="2">Uncharacterized protein</fullName>
    </submittedName>
</protein>
<sequence>MNILTDVHFMSEQTVCGISIDYYRQAGPRAGVSWCVRVRAEILCAIGANQCLPPYVNHLNFQGRFMPNVRVACNIIHGDDFASVIGPQFDRLVKHYAKRWVVVNGIVLEDRSVANGFWFNQELVERCFNSVGAIERWLRDDMGKLDWWEKVARVSGLETLGFPSDPGLSQTPSTSTRPAVVSPIIAAETIPGGESPTTAAATTDYDPHGGSDRCTSGG</sequence>
<dbReference type="EMBL" id="JAHLJV010000142">
    <property type="protein sequence ID" value="KAK1566398.1"/>
    <property type="molecule type" value="Genomic_DNA"/>
</dbReference>
<reference evidence="2" key="1">
    <citation type="submission" date="2021-06" db="EMBL/GenBank/DDBJ databases">
        <title>Comparative genomics, transcriptomics and evolutionary studies reveal genomic signatures of adaptation to plant cell wall in hemibiotrophic fungi.</title>
        <authorList>
            <consortium name="DOE Joint Genome Institute"/>
            <person name="Baroncelli R."/>
            <person name="Diaz J.F."/>
            <person name="Benocci T."/>
            <person name="Peng M."/>
            <person name="Battaglia E."/>
            <person name="Haridas S."/>
            <person name="Andreopoulos W."/>
            <person name="Labutti K."/>
            <person name="Pangilinan J."/>
            <person name="Floch G.L."/>
            <person name="Makela M.R."/>
            <person name="Henrissat B."/>
            <person name="Grigoriev I.V."/>
            <person name="Crouch J.A."/>
            <person name="De Vries R.P."/>
            <person name="Sukno S.A."/>
            <person name="Thon M.R."/>
        </authorList>
    </citation>
    <scope>NUCLEOTIDE SEQUENCE</scope>
    <source>
        <strain evidence="2">CBS 125086</strain>
    </source>
</reference>
<gene>
    <name evidence="2" type="ORF">LY79DRAFT_663755</name>
</gene>
<name>A0AAD8PKD1_9PEZI</name>
<keyword evidence="3" id="KW-1185">Reference proteome</keyword>
<evidence type="ECO:0000313" key="2">
    <source>
        <dbReference type="EMBL" id="KAK1566398.1"/>
    </source>
</evidence>